<evidence type="ECO:0000313" key="2">
    <source>
        <dbReference type="Proteomes" id="UP001152607"/>
    </source>
</evidence>
<sequence length="66" mass="7340">MTAFLSAVENCRAMDEAKAVTWTIPAALGWPDTLPSVQMRRKQGASPARKRRAEHLVLGDRSVFRS</sequence>
<comment type="caution">
    <text evidence="1">The sequence shown here is derived from an EMBL/GenBank/DDBJ whole genome shotgun (WGS) entry which is preliminary data.</text>
</comment>
<reference evidence="1" key="1">
    <citation type="submission" date="2023-01" db="EMBL/GenBank/DDBJ databases">
        <authorList>
            <person name="Van Ghelder C."/>
            <person name="Rancurel C."/>
        </authorList>
    </citation>
    <scope>NUCLEOTIDE SEQUENCE</scope>
    <source>
        <strain evidence="1">CNCM I-4278</strain>
    </source>
</reference>
<evidence type="ECO:0000313" key="1">
    <source>
        <dbReference type="EMBL" id="CAI6337649.1"/>
    </source>
</evidence>
<accession>A0A9W4ULR2</accession>
<dbReference type="Proteomes" id="UP001152607">
    <property type="component" value="Unassembled WGS sequence"/>
</dbReference>
<gene>
    <name evidence="1" type="ORF">PDIGIT_LOCUS10763</name>
</gene>
<name>A0A9W4ULR2_9PLEO</name>
<dbReference type="AlphaFoldDB" id="A0A9W4ULR2"/>
<keyword evidence="2" id="KW-1185">Reference proteome</keyword>
<organism evidence="1 2">
    <name type="scientific">Periconia digitata</name>
    <dbReference type="NCBI Taxonomy" id="1303443"/>
    <lineage>
        <taxon>Eukaryota</taxon>
        <taxon>Fungi</taxon>
        <taxon>Dikarya</taxon>
        <taxon>Ascomycota</taxon>
        <taxon>Pezizomycotina</taxon>
        <taxon>Dothideomycetes</taxon>
        <taxon>Pleosporomycetidae</taxon>
        <taxon>Pleosporales</taxon>
        <taxon>Massarineae</taxon>
        <taxon>Periconiaceae</taxon>
        <taxon>Periconia</taxon>
    </lineage>
</organism>
<dbReference type="EMBL" id="CAOQHR010000007">
    <property type="protein sequence ID" value="CAI6337649.1"/>
    <property type="molecule type" value="Genomic_DNA"/>
</dbReference>
<protein>
    <submittedName>
        <fullName evidence="1">Uncharacterized protein</fullName>
    </submittedName>
</protein>
<proteinExistence type="predicted"/>